<dbReference type="Proteomes" id="UP000242770">
    <property type="component" value="Unassembled WGS sequence"/>
</dbReference>
<protein>
    <submittedName>
        <fullName evidence="2">Uncharacterized protein</fullName>
    </submittedName>
</protein>
<feature type="compositionally biased region" description="Basic and acidic residues" evidence="1">
    <location>
        <begin position="1"/>
        <end position="11"/>
    </location>
</feature>
<feature type="compositionally biased region" description="Polar residues" evidence="1">
    <location>
        <begin position="51"/>
        <end position="61"/>
    </location>
</feature>
<keyword evidence="3" id="KW-1185">Reference proteome</keyword>
<dbReference type="AlphaFoldDB" id="A0A0F7S981"/>
<reference evidence="3" key="1">
    <citation type="submission" date="2014-06" db="EMBL/GenBank/DDBJ databases">
        <authorList>
            <person name="Berkman P.J."/>
        </authorList>
    </citation>
    <scope>NUCLEOTIDE SEQUENCE [LARGE SCALE GENOMIC DNA]</scope>
</reference>
<organism evidence="2 3">
    <name type="scientific">Sporisorium scitamineum</name>
    <dbReference type="NCBI Taxonomy" id="49012"/>
    <lineage>
        <taxon>Eukaryota</taxon>
        <taxon>Fungi</taxon>
        <taxon>Dikarya</taxon>
        <taxon>Basidiomycota</taxon>
        <taxon>Ustilaginomycotina</taxon>
        <taxon>Ustilaginomycetes</taxon>
        <taxon>Ustilaginales</taxon>
        <taxon>Ustilaginaceae</taxon>
        <taxon>Sporisorium</taxon>
    </lineage>
</organism>
<evidence type="ECO:0000313" key="2">
    <source>
        <dbReference type="EMBL" id="CDW97243.1"/>
    </source>
</evidence>
<evidence type="ECO:0000256" key="1">
    <source>
        <dbReference type="SAM" id="MobiDB-lite"/>
    </source>
</evidence>
<dbReference type="EMBL" id="CCFA01001420">
    <property type="protein sequence ID" value="CDW97243.1"/>
    <property type="molecule type" value="Genomic_DNA"/>
</dbReference>
<sequence length="61" mass="6652">MDVHHAVDLGRKSKAQLSDLPPQHGLLLKHHDTHRPGKARTDGAEQVEGAQMNSFTNSSAK</sequence>
<feature type="compositionally biased region" description="Basic residues" evidence="1">
    <location>
        <begin position="27"/>
        <end position="38"/>
    </location>
</feature>
<proteinExistence type="predicted"/>
<gene>
    <name evidence="2" type="primary">SSCI26530.1</name>
</gene>
<feature type="region of interest" description="Disordered" evidence="1">
    <location>
        <begin position="1"/>
        <end position="61"/>
    </location>
</feature>
<evidence type="ECO:0000313" key="3">
    <source>
        <dbReference type="Proteomes" id="UP000242770"/>
    </source>
</evidence>
<accession>A0A0F7S981</accession>
<name>A0A0F7S981_9BASI</name>